<gene>
    <name evidence="3" type="ORF">BDV95DRAFT_602484</name>
</gene>
<evidence type="ECO:0000313" key="4">
    <source>
        <dbReference type="Proteomes" id="UP000481861"/>
    </source>
</evidence>
<feature type="compositionally biased region" description="Low complexity" evidence="1">
    <location>
        <begin position="326"/>
        <end position="344"/>
    </location>
</feature>
<feature type="compositionally biased region" description="Polar residues" evidence="1">
    <location>
        <begin position="352"/>
        <end position="379"/>
    </location>
</feature>
<comment type="caution">
    <text evidence="3">The sequence shown here is derived from an EMBL/GenBank/DDBJ whole genome shotgun (WGS) entry which is preliminary data.</text>
</comment>
<keyword evidence="4" id="KW-1185">Reference proteome</keyword>
<dbReference type="OrthoDB" id="6365676at2759"/>
<feature type="domain" description="Nucleolar protein Dnt1-like N-terminal" evidence="2">
    <location>
        <begin position="43"/>
        <end position="101"/>
    </location>
</feature>
<proteinExistence type="predicted"/>
<feature type="compositionally biased region" description="Polar residues" evidence="1">
    <location>
        <begin position="271"/>
        <end position="282"/>
    </location>
</feature>
<organism evidence="3 4">
    <name type="scientific">Massariosphaeria phaeospora</name>
    <dbReference type="NCBI Taxonomy" id="100035"/>
    <lineage>
        <taxon>Eukaryota</taxon>
        <taxon>Fungi</taxon>
        <taxon>Dikarya</taxon>
        <taxon>Ascomycota</taxon>
        <taxon>Pezizomycotina</taxon>
        <taxon>Dothideomycetes</taxon>
        <taxon>Pleosporomycetidae</taxon>
        <taxon>Pleosporales</taxon>
        <taxon>Pleosporales incertae sedis</taxon>
        <taxon>Massariosphaeria</taxon>
    </lineage>
</organism>
<name>A0A7C8MWA5_9PLEO</name>
<sequence>MASPTDRMRLTVDVLPLTVENARGPNQAAALAAFKPTKFALPVQLEQTLEQVWVQVEKRYTRNYLTPLEASSFTIKKLQDAYDCDLDLSDTVGAIFEGETDAQMRMIKVVPGFIDRDFSVPPTSHLIPTHIQKRTRLSTGDQPHKRRRLAEEQPEQTQLDPMRDRPVPSKESAPIKRNVVLKQLKTYTRAQRTPQRIQHKANLLNSAKVPTEVQPAVLTPQDLPKRPVGRPKVASIWKPAFFWQREIESLKLRHESADRRRSPNVVIPYSSPVTPSKRSNYLQEKDETTEPIIEPTAPAAASESAADHALVDTINLPTPKPIERQSMATSSRSVVSTASPSPAVLRQPARFLSQSPSQSIEPRISPASSEYKSDSNTFTESSLNDSEDENDNENGNGHGKEEQDGDVKMKDVENEPGGTGPTQLPSSPPSGFQESRPQVRSPTPTRTTLPPTSQSLPQLSQVTARTPKPRTPGSSQITTLRLSKYQKFPSLKQQLTAARSGPASSQRSQKFNPKLQSLTTLSKAKRQIKKGTPFDTNEGSGSDSSNESGSEDEMPN</sequence>
<evidence type="ECO:0000259" key="2">
    <source>
        <dbReference type="Pfam" id="PF10407"/>
    </source>
</evidence>
<feature type="compositionally biased region" description="Low complexity" evidence="1">
    <location>
        <begin position="440"/>
        <end position="461"/>
    </location>
</feature>
<feature type="compositionally biased region" description="Basic and acidic residues" evidence="1">
    <location>
        <begin position="398"/>
        <end position="413"/>
    </location>
</feature>
<feature type="compositionally biased region" description="Polar residues" evidence="1">
    <location>
        <begin position="421"/>
        <end position="438"/>
    </location>
</feature>
<protein>
    <recommendedName>
        <fullName evidence="2">Nucleolar protein Dnt1-like N-terminal domain-containing protein</fullName>
    </recommendedName>
</protein>
<reference evidence="3 4" key="1">
    <citation type="submission" date="2020-01" db="EMBL/GenBank/DDBJ databases">
        <authorList>
            <consortium name="DOE Joint Genome Institute"/>
            <person name="Haridas S."/>
            <person name="Albert R."/>
            <person name="Binder M."/>
            <person name="Bloem J."/>
            <person name="Labutti K."/>
            <person name="Salamov A."/>
            <person name="Andreopoulos B."/>
            <person name="Baker S.E."/>
            <person name="Barry K."/>
            <person name="Bills G."/>
            <person name="Bluhm B.H."/>
            <person name="Cannon C."/>
            <person name="Castanera R."/>
            <person name="Culley D.E."/>
            <person name="Daum C."/>
            <person name="Ezra D."/>
            <person name="Gonzalez J.B."/>
            <person name="Henrissat B."/>
            <person name="Kuo A."/>
            <person name="Liang C."/>
            <person name="Lipzen A."/>
            <person name="Lutzoni F."/>
            <person name="Magnuson J."/>
            <person name="Mondo S."/>
            <person name="Nolan M."/>
            <person name="Ohm R."/>
            <person name="Pangilinan J."/>
            <person name="Park H.-J.H."/>
            <person name="Ramirez L."/>
            <person name="Alfaro M."/>
            <person name="Sun H."/>
            <person name="Tritt A."/>
            <person name="Yoshinaga Y."/>
            <person name="Zwiers L.-H.L."/>
            <person name="Turgeon B.G."/>
            <person name="Goodwin S.B."/>
            <person name="Spatafora J.W."/>
            <person name="Crous P.W."/>
            <person name="Grigoriev I.V."/>
        </authorList>
    </citation>
    <scope>NUCLEOTIDE SEQUENCE [LARGE SCALE GENOMIC DNA]</scope>
    <source>
        <strain evidence="3 4">CBS 611.86</strain>
    </source>
</reference>
<feature type="compositionally biased region" description="Polar residues" evidence="1">
    <location>
        <begin position="472"/>
        <end position="481"/>
    </location>
</feature>
<dbReference type="Pfam" id="PF10407">
    <property type="entry name" value="Cytokin_check_N"/>
    <property type="match status" value="1"/>
</dbReference>
<feature type="compositionally biased region" description="Low complexity" evidence="1">
    <location>
        <begin position="537"/>
        <end position="548"/>
    </location>
</feature>
<accession>A0A7C8MWA5</accession>
<dbReference type="InterPro" id="IPR018844">
    <property type="entry name" value="Dnt1-like_N"/>
</dbReference>
<feature type="region of interest" description="Disordered" evidence="1">
    <location>
        <begin position="265"/>
        <end position="290"/>
    </location>
</feature>
<dbReference type="EMBL" id="JAADJZ010000003">
    <property type="protein sequence ID" value="KAF2876505.1"/>
    <property type="molecule type" value="Genomic_DNA"/>
</dbReference>
<evidence type="ECO:0000313" key="3">
    <source>
        <dbReference type="EMBL" id="KAF2876505.1"/>
    </source>
</evidence>
<feature type="compositionally biased region" description="Polar residues" evidence="1">
    <location>
        <begin position="491"/>
        <end position="522"/>
    </location>
</feature>
<feature type="region of interest" description="Disordered" evidence="1">
    <location>
        <begin position="124"/>
        <end position="173"/>
    </location>
</feature>
<dbReference type="Proteomes" id="UP000481861">
    <property type="component" value="Unassembled WGS sequence"/>
</dbReference>
<evidence type="ECO:0000256" key="1">
    <source>
        <dbReference type="SAM" id="MobiDB-lite"/>
    </source>
</evidence>
<dbReference type="AlphaFoldDB" id="A0A7C8MWA5"/>
<feature type="region of interest" description="Disordered" evidence="1">
    <location>
        <begin position="317"/>
        <end position="556"/>
    </location>
</feature>